<reference evidence="1" key="1">
    <citation type="submission" date="2024-12" db="EMBL/GenBank/DDBJ databases">
        <title>Comparative genomics and development of molecular markers within Purpureocillium lilacinum and among Purpureocillium species.</title>
        <authorList>
            <person name="Yeh Z.-Y."/>
            <person name="Ni N.-T."/>
            <person name="Lo P.-H."/>
            <person name="Mushyakhwo K."/>
            <person name="Lin C.-F."/>
            <person name="Nai Y.-S."/>
        </authorList>
    </citation>
    <scope>NUCLEOTIDE SEQUENCE</scope>
    <source>
        <strain evidence="1">NCHU-NPUST-175</strain>
    </source>
</reference>
<comment type="caution">
    <text evidence="1">The sequence shown here is derived from an EMBL/GenBank/DDBJ whole genome shotgun (WGS) entry which is preliminary data.</text>
</comment>
<name>A0ACC4DGK2_PURLI</name>
<proteinExistence type="predicted"/>
<evidence type="ECO:0000313" key="1">
    <source>
        <dbReference type="EMBL" id="KAL3954984.1"/>
    </source>
</evidence>
<sequence length="492" mass="54633">MPATHTRTPLPSLQLTWEKGPAQHLKRTRVVFVFRGRSSVCDPSLAYLPGSGSPSVPLRRLQPVWSTRLAMLWEAAPAQVRSPGVVFLLLSYAHNGGQLDGRGHRPQRQQCPPRLHSGRRLRRHLPSPHGAAHLGSPEEGESSMGADDWTAIAALTNQLVSMAWESTGPQLSATTGLETMKYFFMAQITYKVSINLVKCCILLLYLRLFRIVRWFRWACWAILAAAIMYCIASVAVTIFQCRPLIRAFDKTVPGSCIDTAKFWYANAGFSIATDVIILLLPMPLVWKLEVPIAQKVALMAVFAIGVFVVITSCLRVTTLDILATTPDQTYDIANVMWTIVEPNVAVVCACLPILRPFIVKIFPMLRSKGILGRLRHAGLRHWQVPRHDRQPGEGRRPRLGRARRRQVPGRAPRLDPPPEFQHGQRGEHPGGNATNQGPSCRRPWHPKDGGVQHSVFKTVDQSGGSELELRRDRGGCVCVRHATSILVVVASS</sequence>
<evidence type="ECO:0000313" key="2">
    <source>
        <dbReference type="Proteomes" id="UP001638806"/>
    </source>
</evidence>
<organism evidence="1 2">
    <name type="scientific">Purpureocillium lilacinum</name>
    <name type="common">Paecilomyces lilacinus</name>
    <dbReference type="NCBI Taxonomy" id="33203"/>
    <lineage>
        <taxon>Eukaryota</taxon>
        <taxon>Fungi</taxon>
        <taxon>Dikarya</taxon>
        <taxon>Ascomycota</taxon>
        <taxon>Pezizomycotina</taxon>
        <taxon>Sordariomycetes</taxon>
        <taxon>Hypocreomycetidae</taxon>
        <taxon>Hypocreales</taxon>
        <taxon>Ophiocordycipitaceae</taxon>
        <taxon>Purpureocillium</taxon>
    </lineage>
</organism>
<keyword evidence="2" id="KW-1185">Reference proteome</keyword>
<dbReference type="EMBL" id="JBGNUJ010000010">
    <property type="protein sequence ID" value="KAL3954984.1"/>
    <property type="molecule type" value="Genomic_DNA"/>
</dbReference>
<dbReference type="Proteomes" id="UP001638806">
    <property type="component" value="Unassembled WGS sequence"/>
</dbReference>
<protein>
    <submittedName>
        <fullName evidence="1">Uncharacterized protein</fullName>
    </submittedName>
</protein>
<gene>
    <name evidence="1" type="ORF">ACCO45_010547</name>
</gene>
<accession>A0ACC4DGK2</accession>